<dbReference type="GO" id="GO:0016301">
    <property type="term" value="F:kinase activity"/>
    <property type="evidence" value="ECO:0007669"/>
    <property type="project" value="UniProtKB-KW"/>
</dbReference>
<accession>W7XFE1</accession>
<evidence type="ECO:0000313" key="2">
    <source>
        <dbReference type="Proteomes" id="UP000009168"/>
    </source>
</evidence>
<keyword evidence="1" id="KW-0808">Transferase</keyword>
<feature type="non-terminal residue" evidence="1">
    <location>
        <position position="151"/>
    </location>
</feature>
<feature type="non-terminal residue" evidence="1">
    <location>
        <position position="1"/>
    </location>
</feature>
<name>W7XFE1_TETTS</name>
<dbReference type="GeneID" id="24442741"/>
<sequence>NKYLNMHSKYLIELINSKNKGIINLTRMLSLFYRTPIRKFQKKIRKHSQKKWKYLLSNLPKFLYKNKKYQNNFQILSFGMVLATKKVKLDNKQIVLKIQKQKMNNKSKMKLLLCRNQKSHQWYSFMIAIQQKIKQDLIDTQYLNQKNVHVI</sequence>
<reference evidence="2" key="1">
    <citation type="journal article" date="2006" name="PLoS Biol.">
        <title>Macronuclear genome sequence of the ciliate Tetrahymena thermophila, a model eukaryote.</title>
        <authorList>
            <person name="Eisen J.A."/>
            <person name="Coyne R.S."/>
            <person name="Wu M."/>
            <person name="Wu D."/>
            <person name="Thiagarajan M."/>
            <person name="Wortman J.R."/>
            <person name="Badger J.H."/>
            <person name="Ren Q."/>
            <person name="Amedeo P."/>
            <person name="Jones K.M."/>
            <person name="Tallon L.J."/>
            <person name="Delcher A.L."/>
            <person name="Salzberg S.L."/>
            <person name="Silva J.C."/>
            <person name="Haas B.J."/>
            <person name="Majoros W.H."/>
            <person name="Farzad M."/>
            <person name="Carlton J.M."/>
            <person name="Smith R.K. Jr."/>
            <person name="Garg J."/>
            <person name="Pearlman R.E."/>
            <person name="Karrer K.M."/>
            <person name="Sun L."/>
            <person name="Manning G."/>
            <person name="Elde N.C."/>
            <person name="Turkewitz A.P."/>
            <person name="Asai D.J."/>
            <person name="Wilkes D.E."/>
            <person name="Wang Y."/>
            <person name="Cai H."/>
            <person name="Collins K."/>
            <person name="Stewart B.A."/>
            <person name="Lee S.R."/>
            <person name="Wilamowska K."/>
            <person name="Weinberg Z."/>
            <person name="Ruzzo W.L."/>
            <person name="Wloga D."/>
            <person name="Gaertig J."/>
            <person name="Frankel J."/>
            <person name="Tsao C.-C."/>
            <person name="Gorovsky M.A."/>
            <person name="Keeling P.J."/>
            <person name="Waller R.F."/>
            <person name="Patron N.J."/>
            <person name="Cherry J.M."/>
            <person name="Stover N.A."/>
            <person name="Krieger C.J."/>
            <person name="del Toro C."/>
            <person name="Ryder H.F."/>
            <person name="Williamson S.C."/>
            <person name="Barbeau R.A."/>
            <person name="Hamilton E.P."/>
            <person name="Orias E."/>
        </authorList>
    </citation>
    <scope>NUCLEOTIDE SEQUENCE [LARGE SCALE GENOMIC DNA]</scope>
    <source>
        <strain evidence="2">SB210</strain>
    </source>
</reference>
<keyword evidence="1" id="KW-0418">Kinase</keyword>
<dbReference type="AlphaFoldDB" id="W7XFE1"/>
<dbReference type="EMBL" id="GG662355">
    <property type="protein sequence ID" value="EWS71504.1"/>
    <property type="molecule type" value="Genomic_DNA"/>
</dbReference>
<dbReference type="RefSeq" id="XP_012655961.1">
    <property type="nucleotide sequence ID" value="XM_012800507.1"/>
</dbReference>
<dbReference type="InParanoid" id="W7XFE1"/>
<gene>
    <name evidence="1" type="ORF">TTHERM_002653521</name>
</gene>
<evidence type="ECO:0000313" key="1">
    <source>
        <dbReference type="EMBL" id="EWS71504.1"/>
    </source>
</evidence>
<protein>
    <submittedName>
        <fullName evidence="1">Kinase domain protein, putative</fullName>
    </submittedName>
</protein>
<organism evidence="1 2">
    <name type="scientific">Tetrahymena thermophila (strain SB210)</name>
    <dbReference type="NCBI Taxonomy" id="312017"/>
    <lineage>
        <taxon>Eukaryota</taxon>
        <taxon>Sar</taxon>
        <taxon>Alveolata</taxon>
        <taxon>Ciliophora</taxon>
        <taxon>Intramacronucleata</taxon>
        <taxon>Oligohymenophorea</taxon>
        <taxon>Hymenostomatida</taxon>
        <taxon>Tetrahymenina</taxon>
        <taxon>Tetrahymenidae</taxon>
        <taxon>Tetrahymena</taxon>
    </lineage>
</organism>
<keyword evidence="2" id="KW-1185">Reference proteome</keyword>
<proteinExistence type="predicted"/>
<dbReference type="Proteomes" id="UP000009168">
    <property type="component" value="Unassembled WGS sequence"/>
</dbReference>
<dbReference type="KEGG" id="tet:TTHERM_002653521"/>